<sequence>MVGNVANYSVSNWSSDIQLASSKGIDAFALNVGSLDWEPAQVANAYSAAEAFGTGFKLFVSLDMSSLTCTTAADGTIVQQYVGNYSSHPNQLMVSGNPMISTFSGESCTFGASSVNDGWTQVLKSGSIPTPYFIPSFFVDPSTFSTYTVMDGAFNWNGGWPSGDTNITFDSDNSYISGLSGKDYMAAVSPWFFTHYGPDSFNKNWIYRFDDWLLSARWELLIANRDSIAFAEIITWNDYGESHYIGPIEGVLPQSGSWTWGFDHQGWLDLITYYIQAFKTGSYPTVSADRLFLWGRLYPEAASCPNDPVGLPQDADWTQDYLWAVALLTSTADVTLSCGSTTQTFTSLPAGANKLQLPFTTDCSVSGTIARNGVNSVDFTPAGFDFQTDPTLYNFNAFVAASPSS</sequence>
<dbReference type="Proteomes" id="UP000008064">
    <property type="component" value="Unassembled WGS sequence"/>
</dbReference>
<protein>
    <submittedName>
        <fullName evidence="1">Glycoside hydrolase family 71 protein</fullName>
    </submittedName>
</protein>
<dbReference type="KEGG" id="sla:SERLADRAFT_373590"/>
<dbReference type="OrthoDB" id="3257981at2759"/>
<dbReference type="RefSeq" id="XP_007322903.1">
    <property type="nucleotide sequence ID" value="XM_007322841.1"/>
</dbReference>
<dbReference type="AlphaFoldDB" id="F8P929"/>
<dbReference type="Gene3D" id="3.20.20.80">
    <property type="entry name" value="Glycosidases"/>
    <property type="match status" value="1"/>
</dbReference>
<name>F8P929_SERL9</name>
<dbReference type="GeneID" id="18810480"/>
<dbReference type="InterPro" id="IPR005197">
    <property type="entry name" value="Glyco_hydro_71"/>
</dbReference>
<organism>
    <name type="scientific">Serpula lacrymans var. lacrymans (strain S7.9)</name>
    <name type="common">Dry rot fungus</name>
    <dbReference type="NCBI Taxonomy" id="578457"/>
    <lineage>
        <taxon>Eukaryota</taxon>
        <taxon>Fungi</taxon>
        <taxon>Dikarya</taxon>
        <taxon>Basidiomycota</taxon>
        <taxon>Agaricomycotina</taxon>
        <taxon>Agaricomycetes</taxon>
        <taxon>Agaricomycetidae</taxon>
        <taxon>Boletales</taxon>
        <taxon>Coniophorineae</taxon>
        <taxon>Serpulaceae</taxon>
        <taxon>Serpula</taxon>
    </lineage>
</organism>
<gene>
    <name evidence="1" type="ORF">SERLADRAFT_373590</name>
</gene>
<proteinExistence type="predicted"/>
<reference evidence="1" key="1">
    <citation type="submission" date="2011-04" db="EMBL/GenBank/DDBJ databases">
        <title>Evolution of plant cell wall degrading machinery underlies the functional diversity of forest fungi.</title>
        <authorList>
            <consortium name="US DOE Joint Genome Institute (JGI-PGF)"/>
            <person name="Eastwood D.C."/>
            <person name="Floudas D."/>
            <person name="Binder M."/>
            <person name="Majcherczyk A."/>
            <person name="Schneider P."/>
            <person name="Aerts A."/>
            <person name="Asiegbu F.O."/>
            <person name="Baker S.E."/>
            <person name="Barry K."/>
            <person name="Bendiksby M."/>
            <person name="Blumentritt M."/>
            <person name="Coutinho P.M."/>
            <person name="Cullen D."/>
            <person name="Cullen D."/>
            <person name="Gathman A."/>
            <person name="Goodell B."/>
            <person name="Henrissat B."/>
            <person name="Ihrmark K."/>
            <person name="Kauserud H."/>
            <person name="Kohler A."/>
            <person name="LaButti K."/>
            <person name="Lapidus A."/>
            <person name="Lavin J.L."/>
            <person name="Lee Y.-H."/>
            <person name="Lindquist E."/>
            <person name="Lilly W."/>
            <person name="Lucas S."/>
            <person name="Morin E."/>
            <person name="Murat C."/>
            <person name="Oguiza J.A."/>
            <person name="Park J."/>
            <person name="Pisabarro A.G."/>
            <person name="Riley R."/>
            <person name="Rosling A."/>
            <person name="Salamov A."/>
            <person name="Schmidt O."/>
            <person name="Schmutz J."/>
            <person name="Skrede I."/>
            <person name="Stenlid J."/>
            <person name="Wiebenga A."/>
            <person name="Xie X."/>
            <person name="Kues U."/>
            <person name="Hibbett D.S."/>
            <person name="Hoffmeister D."/>
            <person name="Hogberg N."/>
            <person name="Martin F."/>
            <person name="Grigoriev I.V."/>
            <person name="Watkinson S.C."/>
        </authorList>
    </citation>
    <scope>NUCLEOTIDE SEQUENCE</scope>
    <source>
        <strain evidence="1">S7.9</strain>
    </source>
</reference>
<dbReference type="Pfam" id="PF03659">
    <property type="entry name" value="Glyco_hydro_71"/>
    <property type="match status" value="1"/>
</dbReference>
<dbReference type="EMBL" id="GL945441">
    <property type="protein sequence ID" value="EGO20158.1"/>
    <property type="molecule type" value="Genomic_DNA"/>
</dbReference>
<dbReference type="CDD" id="cd11577">
    <property type="entry name" value="GH71"/>
    <property type="match status" value="1"/>
</dbReference>
<dbReference type="HOGENOM" id="CLU_019141_4_0_1"/>
<keyword evidence="1" id="KW-0378">Hydrolase</keyword>
<accession>F8P929</accession>
<dbReference type="GO" id="GO:0051118">
    <property type="term" value="F:glucan endo-1,3-alpha-glucosidase activity"/>
    <property type="evidence" value="ECO:0007669"/>
    <property type="project" value="InterPro"/>
</dbReference>
<evidence type="ECO:0000313" key="1">
    <source>
        <dbReference type="EMBL" id="EGO20158.1"/>
    </source>
</evidence>